<dbReference type="AlphaFoldDB" id="A0A9W9BRT8"/>
<evidence type="ECO:0000313" key="4">
    <source>
        <dbReference type="EMBL" id="KAJ4324673.1"/>
    </source>
</evidence>
<dbReference type="OrthoDB" id="3477286at2759"/>
<keyword evidence="1" id="KW-0175">Coiled coil</keyword>
<dbReference type="Pfam" id="PF26639">
    <property type="entry name" value="Het-6_barrel"/>
    <property type="match status" value="1"/>
</dbReference>
<dbReference type="PANTHER" id="PTHR24148">
    <property type="entry name" value="ANKYRIN REPEAT DOMAIN-CONTAINING PROTEIN 39 HOMOLOG-RELATED"/>
    <property type="match status" value="1"/>
</dbReference>
<feature type="compositionally biased region" description="Acidic residues" evidence="2">
    <location>
        <begin position="357"/>
        <end position="367"/>
    </location>
</feature>
<sequence length="1201" mass="137737">MLPKLPSKARPRWDHLGFREQGTDVADQRIEALQVEIRALEEKEEILRSEQDKISNLASKERDNAISRNRAIKKQLEKANDPDIGSLQRNLADRFKETESALKLTLDRLEVGEIHQKMKELWQEPGKQSPLVVERKLFQRKRNKDELTEKKSTLTRSVKELEALLKALNSPELSDSESSDSESSDSESWASSRSRAASPDRDLDIGDEKGSNGVEEGHERDTQAHVTGDGGMEEKMAEDEVLVEHEKSEEDGTKADMKNETSQDIKQQQEQQKESEKLEQVKKDSRKQRRRLGKKEAELHRVERLKKTSEISAKLETERLKEERCQHEISAEYREIKRLEKELKESRKIQEENKDDKDEESQLEDDGERLKRKDTQEFEEMFEQDEREKELREVRDLVLSKRAPHPAFRREEREHRRGTPRWARERRPVSLLGRPERLQGFDALPRGMREVLDPYESDSTNDEAEDPSRQRFLELLELMIKNTEDLEAQVGAILEHREEMSRVADMKQILQSEMRLERRWLEHVRAHSMLDSGGSCSDSLKHNHLSGERVTDKITYKALEGDSFRVLILLPAPEPHYPLICKLDTWPLNGRGETHEYAALSYFWGSEGYNGRIYFLGDNDDEPSVTSPERWGSAARRATSVRIRNNLFRALLRLRSHGKGAQKVALWVDFLCINQANSAEKTQQLSRMVNIYSSASNVCIWLGESDRDKRSDEAMAFIPTLMDFAVFDRHANDRKQAKKWYALGELMRDRWFSRRWIVQEIALAKDATVHCGGAIVRWSDFADAASLLVSNQETIKSLFDFSDWREGPNTLGDIEASGASILLEATNNLFLRKHNGEIKRPIKSIESLVTSLKTFDTSDQRDLIYSLKCIASDTSRHLWQHDKGGRDDLPADYSKSGIEVYKDFTEFCVRSSNSLDIICRPWAMPVKGEKTLPSWIPLLSSSEFGLPDEIYSGRKNGEVLVGHAGQPNYAASSQEPCKVRFGREPQDEGSSAGDTARREVLFARGFRLAKIKDVSARNTGGVITKESLDMGKWPGFGKDTDSVPDPIWRTLVADRNHNGQVPPSWYQRACLRCLEIADVFNNGDLNIGEILQGHSEMLRKYLTRVRNVTWNRRFFTATVQDPEWPLFGLCPPKSREGDFVCILYGCSVPVVMRESGSGRYMTLIGEAYVHGKMDGEALEDFEDNKTWAQDGYVKDEEFAIV</sequence>
<name>A0A9W9BRT8_9HYPO</name>
<dbReference type="PANTHER" id="PTHR24148:SF64">
    <property type="entry name" value="HETEROKARYON INCOMPATIBILITY DOMAIN-CONTAINING PROTEIN"/>
    <property type="match status" value="1"/>
</dbReference>
<dbReference type="Pfam" id="PF06985">
    <property type="entry name" value="HET"/>
    <property type="match status" value="1"/>
</dbReference>
<feature type="coiled-coil region" evidence="1">
    <location>
        <begin position="23"/>
        <end position="60"/>
    </location>
</feature>
<feature type="compositionally biased region" description="Basic and acidic residues" evidence="2">
    <location>
        <begin position="271"/>
        <end position="283"/>
    </location>
</feature>
<evidence type="ECO:0000259" key="3">
    <source>
        <dbReference type="Pfam" id="PF06985"/>
    </source>
</evidence>
<protein>
    <recommendedName>
        <fullName evidence="3">Heterokaryon incompatibility domain-containing protein</fullName>
    </recommendedName>
</protein>
<comment type="caution">
    <text evidence="4">The sequence shown here is derived from an EMBL/GenBank/DDBJ whole genome shotgun (WGS) entry which is preliminary data.</text>
</comment>
<dbReference type="EMBL" id="JAPEUR010000057">
    <property type="protein sequence ID" value="KAJ4324673.1"/>
    <property type="molecule type" value="Genomic_DNA"/>
</dbReference>
<evidence type="ECO:0000256" key="2">
    <source>
        <dbReference type="SAM" id="MobiDB-lite"/>
    </source>
</evidence>
<feature type="compositionally biased region" description="Basic and acidic residues" evidence="2">
    <location>
        <begin position="242"/>
        <end position="263"/>
    </location>
</feature>
<feature type="compositionally biased region" description="Basic and acidic residues" evidence="2">
    <location>
        <begin position="198"/>
        <end position="223"/>
    </location>
</feature>
<feature type="compositionally biased region" description="Acidic residues" evidence="2">
    <location>
        <begin position="174"/>
        <end position="185"/>
    </location>
</feature>
<feature type="compositionally biased region" description="Low complexity" evidence="2">
    <location>
        <begin position="186"/>
        <end position="197"/>
    </location>
</feature>
<organism evidence="4 5">
    <name type="scientific">Fusarium piperis</name>
    <dbReference type="NCBI Taxonomy" id="1435070"/>
    <lineage>
        <taxon>Eukaryota</taxon>
        <taxon>Fungi</taxon>
        <taxon>Dikarya</taxon>
        <taxon>Ascomycota</taxon>
        <taxon>Pezizomycotina</taxon>
        <taxon>Sordariomycetes</taxon>
        <taxon>Hypocreomycetidae</taxon>
        <taxon>Hypocreales</taxon>
        <taxon>Nectriaceae</taxon>
        <taxon>Fusarium</taxon>
        <taxon>Fusarium solani species complex</taxon>
    </lineage>
</organism>
<feature type="compositionally biased region" description="Basic and acidic residues" evidence="2">
    <location>
        <begin position="345"/>
        <end position="356"/>
    </location>
</feature>
<feature type="domain" description="Heterokaryon incompatibility" evidence="3">
    <location>
        <begin position="597"/>
        <end position="760"/>
    </location>
</feature>
<feature type="region of interest" description="Disordered" evidence="2">
    <location>
        <begin position="345"/>
        <end position="387"/>
    </location>
</feature>
<gene>
    <name evidence="4" type="ORF">N0V84_003797</name>
</gene>
<proteinExistence type="predicted"/>
<evidence type="ECO:0000313" key="5">
    <source>
        <dbReference type="Proteomes" id="UP001140502"/>
    </source>
</evidence>
<feature type="region of interest" description="Disordered" evidence="2">
    <location>
        <begin position="168"/>
        <end position="327"/>
    </location>
</feature>
<dbReference type="InterPro" id="IPR052895">
    <property type="entry name" value="HetReg/Transcr_Mod"/>
</dbReference>
<dbReference type="InterPro" id="IPR010730">
    <property type="entry name" value="HET"/>
</dbReference>
<evidence type="ECO:0000256" key="1">
    <source>
        <dbReference type="SAM" id="Coils"/>
    </source>
</evidence>
<accession>A0A9W9BRT8</accession>
<feature type="compositionally biased region" description="Basic and acidic residues" evidence="2">
    <location>
        <begin position="294"/>
        <end position="327"/>
    </location>
</feature>
<dbReference type="Proteomes" id="UP001140502">
    <property type="component" value="Unassembled WGS sequence"/>
</dbReference>
<reference evidence="4" key="1">
    <citation type="submission" date="2022-10" db="EMBL/GenBank/DDBJ databases">
        <title>Tapping the CABI collections for fungal endophytes: first genome assemblies for Collariella, Neodidymelliopsis, Ascochyta clinopodiicola, Didymella pomorum, Didymosphaeria variabile, Neocosmospora piperis and Neocucurbitaria cava.</title>
        <authorList>
            <person name="Hill R."/>
        </authorList>
    </citation>
    <scope>NUCLEOTIDE SEQUENCE</scope>
    <source>
        <strain evidence="4">IMI 366586</strain>
    </source>
</reference>
<keyword evidence="5" id="KW-1185">Reference proteome</keyword>
<feature type="compositionally biased region" description="Basic residues" evidence="2">
    <location>
        <begin position="284"/>
        <end position="293"/>
    </location>
</feature>